<gene>
    <name evidence="5" type="ORF">SBAD_LOCUS5152</name>
</gene>
<proteinExistence type="inferred from homology"/>
<dbReference type="PANTHER" id="PTHR43818">
    <property type="entry name" value="BCDNA.GH03377"/>
    <property type="match status" value="1"/>
</dbReference>
<dbReference type="GO" id="GO:0016491">
    <property type="term" value="F:oxidoreductase activity"/>
    <property type="evidence" value="ECO:0007669"/>
    <property type="project" value="UniProtKB-KW"/>
</dbReference>
<dbReference type="Proteomes" id="UP000270296">
    <property type="component" value="Unassembled WGS sequence"/>
</dbReference>
<dbReference type="OrthoDB" id="446809at2759"/>
<dbReference type="InterPro" id="IPR055170">
    <property type="entry name" value="GFO_IDH_MocA-like_dom"/>
</dbReference>
<dbReference type="SUPFAM" id="SSF51735">
    <property type="entry name" value="NAD(P)-binding Rossmann-fold domains"/>
    <property type="match status" value="1"/>
</dbReference>
<keyword evidence="2" id="KW-0560">Oxidoreductase</keyword>
<evidence type="ECO:0000256" key="1">
    <source>
        <dbReference type="ARBA" id="ARBA00010928"/>
    </source>
</evidence>
<dbReference type="InterPro" id="IPR036291">
    <property type="entry name" value="NAD(P)-bd_dom_sf"/>
</dbReference>
<reference evidence="7" key="1">
    <citation type="submission" date="2016-06" db="UniProtKB">
        <authorList>
            <consortium name="WormBaseParasite"/>
        </authorList>
    </citation>
    <scope>IDENTIFICATION</scope>
</reference>
<dbReference type="AlphaFoldDB" id="A0A183INF8"/>
<dbReference type="PANTHER" id="PTHR43818:SF11">
    <property type="entry name" value="BCDNA.GH03377"/>
    <property type="match status" value="1"/>
</dbReference>
<evidence type="ECO:0000256" key="2">
    <source>
        <dbReference type="ARBA" id="ARBA00023002"/>
    </source>
</evidence>
<dbReference type="Gene3D" id="3.30.360.10">
    <property type="entry name" value="Dihydrodipicolinate Reductase, domain 2"/>
    <property type="match status" value="1"/>
</dbReference>
<accession>A0A183INF8</accession>
<reference evidence="5 6" key="2">
    <citation type="submission" date="2018-11" db="EMBL/GenBank/DDBJ databases">
        <authorList>
            <consortium name="Pathogen Informatics"/>
        </authorList>
    </citation>
    <scope>NUCLEOTIDE SEQUENCE [LARGE SCALE GENOMIC DNA]</scope>
</reference>
<dbReference type="SUPFAM" id="SSF55347">
    <property type="entry name" value="Glyceraldehyde-3-phosphate dehydrogenase-like, C-terminal domain"/>
    <property type="match status" value="1"/>
</dbReference>
<dbReference type="WBParaSite" id="SBAD_0000536401-mRNA-1">
    <property type="protein sequence ID" value="SBAD_0000536401-mRNA-1"/>
    <property type="gene ID" value="SBAD_0000536401"/>
</dbReference>
<dbReference type="GO" id="GO:0000166">
    <property type="term" value="F:nucleotide binding"/>
    <property type="evidence" value="ECO:0007669"/>
    <property type="project" value="InterPro"/>
</dbReference>
<dbReference type="EMBL" id="UZAM01008785">
    <property type="protein sequence ID" value="VDP06410.1"/>
    <property type="molecule type" value="Genomic_DNA"/>
</dbReference>
<evidence type="ECO:0000313" key="7">
    <source>
        <dbReference type="WBParaSite" id="SBAD_0000536401-mRNA-1"/>
    </source>
</evidence>
<evidence type="ECO:0000259" key="4">
    <source>
        <dbReference type="Pfam" id="PF22725"/>
    </source>
</evidence>
<organism evidence="7">
    <name type="scientific">Soboliphyme baturini</name>
    <dbReference type="NCBI Taxonomy" id="241478"/>
    <lineage>
        <taxon>Eukaryota</taxon>
        <taxon>Metazoa</taxon>
        <taxon>Ecdysozoa</taxon>
        <taxon>Nematoda</taxon>
        <taxon>Enoplea</taxon>
        <taxon>Dorylaimia</taxon>
        <taxon>Dioctophymatida</taxon>
        <taxon>Dioctophymatoidea</taxon>
        <taxon>Soboliphymatidae</taxon>
        <taxon>Soboliphyme</taxon>
    </lineage>
</organism>
<evidence type="ECO:0000313" key="5">
    <source>
        <dbReference type="EMBL" id="VDP06410.1"/>
    </source>
</evidence>
<dbReference type="Gene3D" id="3.40.50.720">
    <property type="entry name" value="NAD(P)-binding Rossmann-like Domain"/>
    <property type="match status" value="1"/>
</dbReference>
<comment type="similarity">
    <text evidence="1">Belongs to the Gfo/Idh/MocA family.</text>
</comment>
<evidence type="ECO:0000313" key="6">
    <source>
        <dbReference type="Proteomes" id="UP000270296"/>
    </source>
</evidence>
<keyword evidence="6" id="KW-1185">Reference proteome</keyword>
<sequence>MPSDLNHQHGQSLKRLLEKIGLIVPYELAPGVITFLTFLGYKIKALWTPNTDYTIRAASDYEIPFVATQPDEVLLRKDVQLVIITGYPSMTPQVITKALGVGKHVVCDVPLAMNGDHLVKIIQAVEYYPQLLAFNCYGMRAMNIYKEAKRLIGKGLIGSLNACEVKVKSGSLSCDQYNWTHDRHAGGGVLNLVGSHVIDLLTYLFDRRAVRVSGFVQCIPLSDASNASATDVRTRTVYRKTCADNFACFVLHFDGDFYVSVTLNALGSPDYFQEVLICGSVGQLVARNTSLFYVDLADSSPVEQLVCSESPTCQEVPFDYDECSDPRKRPSQHFLILYRLTFMKSLEVLHRSLFDSEARTADTSSALSHHGHIGDLTNFNDMLYVKSVIDAIRKSNDKKEWMKISS</sequence>
<dbReference type="Pfam" id="PF22725">
    <property type="entry name" value="GFO_IDH_MocA_C3"/>
    <property type="match status" value="1"/>
</dbReference>
<feature type="domain" description="GFO/IDH/MocA-like oxidoreductase" evidence="4">
    <location>
        <begin position="145"/>
        <end position="284"/>
    </location>
</feature>
<evidence type="ECO:0000259" key="3">
    <source>
        <dbReference type="Pfam" id="PF01408"/>
    </source>
</evidence>
<dbReference type="InterPro" id="IPR050463">
    <property type="entry name" value="Gfo/Idh/MocA_oxidrdct_glycsds"/>
</dbReference>
<protein>
    <submittedName>
        <fullName evidence="7">GFO_IDH_MocA domain-containing protein</fullName>
    </submittedName>
</protein>
<feature type="domain" description="Gfo/Idh/MocA-like oxidoreductase N-terminal" evidence="3">
    <location>
        <begin position="40"/>
        <end position="126"/>
    </location>
</feature>
<name>A0A183INF8_9BILA</name>
<dbReference type="Pfam" id="PF01408">
    <property type="entry name" value="GFO_IDH_MocA"/>
    <property type="match status" value="1"/>
</dbReference>
<dbReference type="InterPro" id="IPR000683">
    <property type="entry name" value="Gfo/Idh/MocA-like_OxRdtase_N"/>
</dbReference>